<dbReference type="Proteomes" id="UP001497644">
    <property type="component" value="Chromosome 4"/>
</dbReference>
<organism evidence="1 2">
    <name type="scientific">Lasius platythorax</name>
    <dbReference type="NCBI Taxonomy" id="488582"/>
    <lineage>
        <taxon>Eukaryota</taxon>
        <taxon>Metazoa</taxon>
        <taxon>Ecdysozoa</taxon>
        <taxon>Arthropoda</taxon>
        <taxon>Hexapoda</taxon>
        <taxon>Insecta</taxon>
        <taxon>Pterygota</taxon>
        <taxon>Neoptera</taxon>
        <taxon>Endopterygota</taxon>
        <taxon>Hymenoptera</taxon>
        <taxon>Apocrita</taxon>
        <taxon>Aculeata</taxon>
        <taxon>Formicoidea</taxon>
        <taxon>Formicidae</taxon>
        <taxon>Formicinae</taxon>
        <taxon>Lasius</taxon>
        <taxon>Lasius</taxon>
    </lineage>
</organism>
<keyword evidence="2" id="KW-1185">Reference proteome</keyword>
<sequence>MHCASTLKPSELIDEREHVIVTYHDISHHITVSPGHKRSIPAIQYLQHVHNVNDRRRNIPRSITDSHHGSNRCIWIDIPRFACSAQAGRSILALKLIGEEVAARLRARIMHYVRSCSILQSVDGTRALTETSPEINFWPDAP</sequence>
<gene>
    <name evidence="1" type="ORF">LPLAT_LOCUS8370</name>
</gene>
<evidence type="ECO:0000313" key="2">
    <source>
        <dbReference type="Proteomes" id="UP001497644"/>
    </source>
</evidence>
<accession>A0AAV2NR71</accession>
<proteinExistence type="predicted"/>
<protein>
    <submittedName>
        <fullName evidence="1">Uncharacterized protein</fullName>
    </submittedName>
</protein>
<reference evidence="1" key="1">
    <citation type="submission" date="2024-04" db="EMBL/GenBank/DDBJ databases">
        <authorList>
            <consortium name="Molecular Ecology Group"/>
        </authorList>
    </citation>
    <scope>NUCLEOTIDE SEQUENCE</scope>
</reference>
<dbReference type="EMBL" id="OZ034827">
    <property type="protein sequence ID" value="CAL1682447.1"/>
    <property type="molecule type" value="Genomic_DNA"/>
</dbReference>
<evidence type="ECO:0000313" key="1">
    <source>
        <dbReference type="EMBL" id="CAL1682447.1"/>
    </source>
</evidence>
<name>A0AAV2NR71_9HYME</name>
<dbReference type="AlphaFoldDB" id="A0AAV2NR71"/>